<name>A0A1E5CX31_9VIBR</name>
<evidence type="ECO:0000313" key="3">
    <source>
        <dbReference type="Proteomes" id="UP000094165"/>
    </source>
</evidence>
<evidence type="ECO:0000256" key="1">
    <source>
        <dbReference type="SAM" id="Phobius"/>
    </source>
</evidence>
<dbReference type="AlphaFoldDB" id="A0A1E5CX31"/>
<protein>
    <submittedName>
        <fullName evidence="2">Uncharacterized protein</fullName>
    </submittedName>
</protein>
<keyword evidence="1" id="KW-0812">Transmembrane</keyword>
<comment type="caution">
    <text evidence="2">The sequence shown here is derived from an EMBL/GenBank/DDBJ whole genome shotgun (WGS) entry which is preliminary data.</text>
</comment>
<organism evidence="2 3">
    <name type="scientific">Vibrio genomosp. F6 str. FF-238</name>
    <dbReference type="NCBI Taxonomy" id="1191298"/>
    <lineage>
        <taxon>Bacteria</taxon>
        <taxon>Pseudomonadati</taxon>
        <taxon>Pseudomonadota</taxon>
        <taxon>Gammaproteobacteria</taxon>
        <taxon>Vibrionales</taxon>
        <taxon>Vibrionaceae</taxon>
        <taxon>Vibrio</taxon>
    </lineage>
</organism>
<proteinExistence type="predicted"/>
<gene>
    <name evidence="2" type="ORF">A130_17315</name>
</gene>
<dbReference type="Proteomes" id="UP000094165">
    <property type="component" value="Unassembled WGS sequence"/>
</dbReference>
<dbReference type="EMBL" id="AJYW02000162">
    <property type="protein sequence ID" value="OEE75181.1"/>
    <property type="molecule type" value="Genomic_DNA"/>
</dbReference>
<accession>A0A1E5CX31</accession>
<keyword evidence="1" id="KW-1133">Transmembrane helix</keyword>
<feature type="transmembrane region" description="Helical" evidence="1">
    <location>
        <begin position="6"/>
        <end position="24"/>
    </location>
</feature>
<sequence>MDLVSVGIGFLGGIFTGAAGTYFGNKYTDIRHNKEAIKAELNLWKELESKFPSLIQEMKDDFSSPENHGVRKFFVKSKGTLVSRSEPSFEYHTDVHLNLSAAMLYLEDLDLIEDITPGNCPMYRFKERLVDYLKGNA</sequence>
<reference evidence="2 3" key="1">
    <citation type="journal article" date="2012" name="Science">
        <title>Ecological populations of bacteria act as socially cohesive units of antibiotic production and resistance.</title>
        <authorList>
            <person name="Cordero O.X."/>
            <person name="Wildschutte H."/>
            <person name="Kirkup B."/>
            <person name="Proehl S."/>
            <person name="Ngo L."/>
            <person name="Hussain F."/>
            <person name="Le Roux F."/>
            <person name="Mincer T."/>
            <person name="Polz M.F."/>
        </authorList>
    </citation>
    <scope>NUCLEOTIDE SEQUENCE [LARGE SCALE GENOMIC DNA]</scope>
    <source>
        <strain evidence="2 3">FF-238</strain>
    </source>
</reference>
<keyword evidence="3" id="KW-1185">Reference proteome</keyword>
<evidence type="ECO:0000313" key="2">
    <source>
        <dbReference type="EMBL" id="OEE75181.1"/>
    </source>
</evidence>
<keyword evidence="1" id="KW-0472">Membrane</keyword>